<keyword evidence="6 8" id="KW-0472">Membrane</keyword>
<keyword evidence="10" id="KW-0808">Transferase</keyword>
<protein>
    <submittedName>
        <fullName evidence="10">Acyltransferase</fullName>
    </submittedName>
</protein>
<dbReference type="AlphaFoldDB" id="A0A5C7FVS2"/>
<feature type="transmembrane region" description="Helical" evidence="8">
    <location>
        <begin position="296"/>
        <end position="318"/>
    </location>
</feature>
<evidence type="ECO:0000256" key="2">
    <source>
        <dbReference type="ARBA" id="ARBA00007400"/>
    </source>
</evidence>
<organism evidence="10 11">
    <name type="scientific">Massilia arenae</name>
    <dbReference type="NCBI Taxonomy" id="2603288"/>
    <lineage>
        <taxon>Bacteria</taxon>
        <taxon>Pseudomonadati</taxon>
        <taxon>Pseudomonadota</taxon>
        <taxon>Betaproteobacteria</taxon>
        <taxon>Burkholderiales</taxon>
        <taxon>Oxalobacteraceae</taxon>
        <taxon>Telluria group</taxon>
        <taxon>Massilia</taxon>
    </lineage>
</organism>
<evidence type="ECO:0000256" key="6">
    <source>
        <dbReference type="ARBA" id="ARBA00023136"/>
    </source>
</evidence>
<dbReference type="InterPro" id="IPR002656">
    <property type="entry name" value="Acyl_transf_3_dom"/>
</dbReference>
<feature type="transmembrane region" description="Helical" evidence="8">
    <location>
        <begin position="53"/>
        <end position="74"/>
    </location>
</feature>
<feature type="region of interest" description="Disordered" evidence="7">
    <location>
        <begin position="340"/>
        <end position="359"/>
    </location>
</feature>
<dbReference type="GO" id="GO:0009246">
    <property type="term" value="P:enterobacterial common antigen biosynthetic process"/>
    <property type="evidence" value="ECO:0007669"/>
    <property type="project" value="TreeGrafter"/>
</dbReference>
<evidence type="ECO:0000256" key="1">
    <source>
        <dbReference type="ARBA" id="ARBA00004651"/>
    </source>
</evidence>
<dbReference type="Proteomes" id="UP000321413">
    <property type="component" value="Unassembled WGS sequence"/>
</dbReference>
<dbReference type="PANTHER" id="PTHR40074:SF2">
    <property type="entry name" value="O-ACETYLTRANSFERASE WECH"/>
    <property type="match status" value="1"/>
</dbReference>
<evidence type="ECO:0000313" key="10">
    <source>
        <dbReference type="EMBL" id="TXF99440.1"/>
    </source>
</evidence>
<comment type="similarity">
    <text evidence="2">Belongs to the acyltransferase 3 family.</text>
</comment>
<dbReference type="PANTHER" id="PTHR40074">
    <property type="entry name" value="O-ACETYLTRANSFERASE WECH"/>
    <property type="match status" value="1"/>
</dbReference>
<keyword evidence="4 8" id="KW-0812">Transmembrane</keyword>
<keyword evidence="3" id="KW-1003">Cell membrane</keyword>
<feature type="transmembrane region" description="Helical" evidence="8">
    <location>
        <begin position="12"/>
        <end position="33"/>
    </location>
</feature>
<evidence type="ECO:0000259" key="9">
    <source>
        <dbReference type="Pfam" id="PF01757"/>
    </source>
</evidence>
<comment type="caution">
    <text evidence="10">The sequence shown here is derived from an EMBL/GenBank/DDBJ whole genome shotgun (WGS) entry which is preliminary data.</text>
</comment>
<name>A0A5C7FVS2_9BURK</name>
<evidence type="ECO:0000256" key="5">
    <source>
        <dbReference type="ARBA" id="ARBA00022989"/>
    </source>
</evidence>
<evidence type="ECO:0000256" key="7">
    <source>
        <dbReference type="SAM" id="MobiDB-lite"/>
    </source>
</evidence>
<keyword evidence="10" id="KW-0012">Acyltransferase</keyword>
<reference evidence="10 11" key="1">
    <citation type="submission" date="2019-08" db="EMBL/GenBank/DDBJ databases">
        <title>Massilia golmudensis sp. nov., isolated from sand in the Qinghai-Tibetan Plateau.</title>
        <authorList>
            <person name="Zhang B."/>
        </authorList>
    </citation>
    <scope>NUCLEOTIDE SEQUENCE [LARGE SCALE GENOMIC DNA]</scope>
    <source>
        <strain evidence="10 11">GEM5</strain>
    </source>
</reference>
<gene>
    <name evidence="10" type="ORF">FVD38_13125</name>
</gene>
<sequence length="359" mass="39968">MKLEQDVARRISMLRFILIAVVVFLHIAEPGPIATLDFSSHFEVVRAFTQGQIGRICVPVLTMISAYLLFSANLDQAPAKLYKKKARTLLIPFLIFNVCYVAILACLEYVTGLVAVTSILNAEPMRVVNMLFAVDKKPLNVPLHFLRELFVLVLLAPLFGLLLRRAPLFGLVLVSGFFLLNLDRQLILRNSMAVTFYIGGMAAIGRWDVKRYDRFAVHCCVALLLLCAALIYFRVENRTAIYLAAPLLVWPMASLLQDTGFGNWAASKSKFSFFIFLGHMPLIELVRRMYLQVDDVVPKAVFIYGGPVLIIALLIQIYKMLAYLMPRGFSVAIGGRASERPGPPAPRADTLAHPTAPPG</sequence>
<feature type="domain" description="Acyltransferase 3" evidence="9">
    <location>
        <begin position="11"/>
        <end position="314"/>
    </location>
</feature>
<keyword evidence="5 8" id="KW-1133">Transmembrane helix</keyword>
<comment type="subcellular location">
    <subcellularLocation>
        <location evidence="1">Cell membrane</location>
        <topology evidence="1">Multi-pass membrane protein</topology>
    </subcellularLocation>
</comment>
<dbReference type="Pfam" id="PF01757">
    <property type="entry name" value="Acyl_transf_3"/>
    <property type="match status" value="1"/>
</dbReference>
<evidence type="ECO:0000256" key="4">
    <source>
        <dbReference type="ARBA" id="ARBA00022692"/>
    </source>
</evidence>
<proteinExistence type="inferred from homology"/>
<keyword evidence="11" id="KW-1185">Reference proteome</keyword>
<dbReference type="GO" id="GO:0016413">
    <property type="term" value="F:O-acetyltransferase activity"/>
    <property type="evidence" value="ECO:0007669"/>
    <property type="project" value="TreeGrafter"/>
</dbReference>
<accession>A0A5C7FVS2</accession>
<dbReference type="RefSeq" id="WP_147935212.1">
    <property type="nucleotide sequence ID" value="NZ_VPFD01000013.1"/>
</dbReference>
<dbReference type="GO" id="GO:0005886">
    <property type="term" value="C:plasma membrane"/>
    <property type="evidence" value="ECO:0007669"/>
    <property type="project" value="UniProtKB-SubCell"/>
</dbReference>
<evidence type="ECO:0000256" key="8">
    <source>
        <dbReference type="SAM" id="Phobius"/>
    </source>
</evidence>
<feature type="transmembrane region" description="Helical" evidence="8">
    <location>
        <begin position="186"/>
        <end position="203"/>
    </location>
</feature>
<dbReference type="EMBL" id="VPFD01000013">
    <property type="protein sequence ID" value="TXF99440.1"/>
    <property type="molecule type" value="Genomic_DNA"/>
</dbReference>
<feature type="transmembrane region" description="Helical" evidence="8">
    <location>
        <begin position="215"/>
        <end position="233"/>
    </location>
</feature>
<evidence type="ECO:0000313" key="11">
    <source>
        <dbReference type="Proteomes" id="UP000321413"/>
    </source>
</evidence>
<feature type="transmembrane region" description="Helical" evidence="8">
    <location>
        <begin position="149"/>
        <end position="180"/>
    </location>
</feature>
<evidence type="ECO:0000256" key="3">
    <source>
        <dbReference type="ARBA" id="ARBA00022475"/>
    </source>
</evidence>